<dbReference type="SUPFAM" id="SSF53850">
    <property type="entry name" value="Periplasmic binding protein-like II"/>
    <property type="match status" value="1"/>
</dbReference>
<dbReference type="Proteomes" id="UP000184526">
    <property type="component" value="Unassembled WGS sequence"/>
</dbReference>
<feature type="signal peptide" evidence="2">
    <location>
        <begin position="1"/>
        <end position="19"/>
    </location>
</feature>
<dbReference type="PROSITE" id="PS51257">
    <property type="entry name" value="PROKAR_LIPOPROTEIN"/>
    <property type="match status" value="1"/>
</dbReference>
<reference evidence="4 5" key="1">
    <citation type="submission" date="2016-11" db="EMBL/GenBank/DDBJ databases">
        <authorList>
            <person name="Jaros S."/>
            <person name="Januszkiewicz K."/>
            <person name="Wedrychowicz H."/>
        </authorList>
    </citation>
    <scope>NUCLEOTIDE SEQUENCE [LARGE SCALE GENOMIC DNA]</scope>
    <source>
        <strain evidence="4 5">DSM 3089</strain>
    </source>
</reference>
<sequence>MKKFLSIIISIMMILLLTACQKSPTIDNETKGEDEKGENTIVVGVAENAYPWSYMKDGKLEGFQISMWEEISKRNVLEVKFDSSRLESVLVKMLDNGDIDTLASPISDLIKTYSFTEPYGYMYYDFLVLNDDNINSLEDLKGKSVVTFRDNDRELLKEVNNALNLGLSVSRGDKDVRNSVQLLEQGNDKGSLEREIDALTIVENSDSKFKVLGDKHIIDSLVYSFPMDYKNKKLIDDVNKTIREMKEDGTIKKLSEQWFKMNIVDKPEERK</sequence>
<dbReference type="InterPro" id="IPR001638">
    <property type="entry name" value="Solute-binding_3/MltF_N"/>
</dbReference>
<dbReference type="Pfam" id="PF00497">
    <property type="entry name" value="SBP_bac_3"/>
    <property type="match status" value="1"/>
</dbReference>
<organism evidence="4 5">
    <name type="scientific">Clostridium collagenovorans DSM 3089</name>
    <dbReference type="NCBI Taxonomy" id="1121306"/>
    <lineage>
        <taxon>Bacteria</taxon>
        <taxon>Bacillati</taxon>
        <taxon>Bacillota</taxon>
        <taxon>Clostridia</taxon>
        <taxon>Eubacteriales</taxon>
        <taxon>Clostridiaceae</taxon>
        <taxon>Clostridium</taxon>
    </lineage>
</organism>
<dbReference type="Gene3D" id="3.40.190.10">
    <property type="entry name" value="Periplasmic binding protein-like II"/>
    <property type="match status" value="2"/>
</dbReference>
<keyword evidence="5" id="KW-1185">Reference proteome</keyword>
<accession>A0A1M5YFJ3</accession>
<gene>
    <name evidence="4" type="ORF">SAMN02745196_02899</name>
</gene>
<evidence type="ECO:0000313" key="5">
    <source>
        <dbReference type="Proteomes" id="UP000184526"/>
    </source>
</evidence>
<protein>
    <submittedName>
        <fullName evidence="4">Putative amino-acid transport system substrate-binding protein</fullName>
    </submittedName>
</protein>
<dbReference type="SMART" id="SM00062">
    <property type="entry name" value="PBPb"/>
    <property type="match status" value="1"/>
</dbReference>
<dbReference type="EMBL" id="FQXP01000014">
    <property type="protein sequence ID" value="SHI10807.1"/>
    <property type="molecule type" value="Genomic_DNA"/>
</dbReference>
<keyword evidence="1 2" id="KW-0732">Signal</keyword>
<name>A0A1M5YFJ3_9CLOT</name>
<dbReference type="STRING" id="1121306.SAMN02745196_02899"/>
<dbReference type="PANTHER" id="PTHR35936:SF19">
    <property type="entry name" value="AMINO-ACID-BINDING PROTEIN YXEM-RELATED"/>
    <property type="match status" value="1"/>
</dbReference>
<proteinExistence type="predicted"/>
<dbReference type="OrthoDB" id="8613538at2"/>
<feature type="chain" id="PRO_5038632590" evidence="2">
    <location>
        <begin position="20"/>
        <end position="271"/>
    </location>
</feature>
<feature type="domain" description="Solute-binding protein family 3/N-terminal" evidence="3">
    <location>
        <begin position="40"/>
        <end position="262"/>
    </location>
</feature>
<evidence type="ECO:0000259" key="3">
    <source>
        <dbReference type="SMART" id="SM00062"/>
    </source>
</evidence>
<dbReference type="AlphaFoldDB" id="A0A1M5YFJ3"/>
<evidence type="ECO:0000256" key="1">
    <source>
        <dbReference type="ARBA" id="ARBA00022729"/>
    </source>
</evidence>
<dbReference type="PANTHER" id="PTHR35936">
    <property type="entry name" value="MEMBRANE-BOUND LYTIC MUREIN TRANSGLYCOSYLASE F"/>
    <property type="match status" value="1"/>
</dbReference>
<evidence type="ECO:0000313" key="4">
    <source>
        <dbReference type="EMBL" id="SHI10807.1"/>
    </source>
</evidence>
<dbReference type="RefSeq" id="WP_072832710.1">
    <property type="nucleotide sequence ID" value="NZ_FQXP01000014.1"/>
</dbReference>
<evidence type="ECO:0000256" key="2">
    <source>
        <dbReference type="SAM" id="SignalP"/>
    </source>
</evidence>